<keyword evidence="3" id="KW-0964">Secreted</keyword>
<dbReference type="GeneID" id="110235692"/>
<dbReference type="OrthoDB" id="5965801at2759"/>
<organism evidence="8 9">
    <name type="scientific">Exaiptasia diaphana</name>
    <name type="common">Tropical sea anemone</name>
    <name type="synonym">Aiptasia pulchella</name>
    <dbReference type="NCBI Taxonomy" id="2652724"/>
    <lineage>
        <taxon>Eukaryota</taxon>
        <taxon>Metazoa</taxon>
        <taxon>Cnidaria</taxon>
        <taxon>Anthozoa</taxon>
        <taxon>Hexacorallia</taxon>
        <taxon>Actiniaria</taxon>
        <taxon>Aiptasiidae</taxon>
        <taxon>Exaiptasia</taxon>
    </lineage>
</organism>
<dbReference type="SUPFAM" id="SSF81296">
    <property type="entry name" value="E set domains"/>
    <property type="match status" value="1"/>
</dbReference>
<evidence type="ECO:0000259" key="7">
    <source>
        <dbReference type="SMART" id="SM00737"/>
    </source>
</evidence>
<dbReference type="InterPro" id="IPR033916">
    <property type="entry name" value="ML_Npc2-like"/>
</dbReference>
<dbReference type="AlphaFoldDB" id="A0A913X0M1"/>
<dbReference type="GO" id="GO:0032934">
    <property type="term" value="F:sterol binding"/>
    <property type="evidence" value="ECO:0007669"/>
    <property type="project" value="InterPro"/>
</dbReference>
<name>A0A913X0M1_EXADI</name>
<dbReference type="RefSeq" id="XP_020896830.1">
    <property type="nucleotide sequence ID" value="XM_021041171.2"/>
</dbReference>
<dbReference type="KEGG" id="epa:110235692"/>
<dbReference type="InterPro" id="IPR039670">
    <property type="entry name" value="NPC2-like"/>
</dbReference>
<evidence type="ECO:0000256" key="4">
    <source>
        <dbReference type="ARBA" id="ARBA00022729"/>
    </source>
</evidence>
<dbReference type="GO" id="GO:0005576">
    <property type="term" value="C:extracellular region"/>
    <property type="evidence" value="ECO:0007669"/>
    <property type="project" value="UniProtKB-SubCell"/>
</dbReference>
<dbReference type="Pfam" id="PF02221">
    <property type="entry name" value="E1_DerP2_DerF2"/>
    <property type="match status" value="1"/>
</dbReference>
<sequence length="152" mass="16399">MLNLLVFVCLLSVLNLGSCEVVKFTDCSAGKGQGELQQLEITPCPSQPCELKKGTEVSVKATFIPHENVTDAESSVHGKVMGFWVPFPLPNAHACKDSGVKCPLVAGSKYEYSSTLDIKSAYPAISVVVKWQLQDGKGQDLYCFEVSAKIVS</sequence>
<dbReference type="CDD" id="cd00916">
    <property type="entry name" value="Npc2_like"/>
    <property type="match status" value="1"/>
</dbReference>
<dbReference type="Gene3D" id="2.60.40.770">
    <property type="match status" value="1"/>
</dbReference>
<protein>
    <recommendedName>
        <fullName evidence="7">MD-2-related lipid-recognition domain-containing protein</fullName>
    </recommendedName>
</protein>
<dbReference type="EnsemblMetazoa" id="XM_021041171.2">
    <property type="protein sequence ID" value="XP_020896830.1"/>
    <property type="gene ID" value="LOC110235692"/>
</dbReference>
<dbReference type="OMA" id="QNLFCWE"/>
<dbReference type="InterPro" id="IPR014756">
    <property type="entry name" value="Ig_E-set"/>
</dbReference>
<dbReference type="FunFam" id="2.60.40.770:FF:000001">
    <property type="entry name" value="NPC intracellular cholesterol transporter 2"/>
    <property type="match status" value="1"/>
</dbReference>
<evidence type="ECO:0000256" key="2">
    <source>
        <dbReference type="ARBA" id="ARBA00006370"/>
    </source>
</evidence>
<keyword evidence="4 6" id="KW-0732">Signal</keyword>
<evidence type="ECO:0000256" key="3">
    <source>
        <dbReference type="ARBA" id="ARBA00022525"/>
    </source>
</evidence>
<proteinExistence type="inferred from homology"/>
<evidence type="ECO:0000256" key="1">
    <source>
        <dbReference type="ARBA" id="ARBA00004613"/>
    </source>
</evidence>
<evidence type="ECO:0000313" key="9">
    <source>
        <dbReference type="Proteomes" id="UP000887567"/>
    </source>
</evidence>
<comment type="subcellular location">
    <subcellularLocation>
        <location evidence="1">Secreted</location>
    </subcellularLocation>
</comment>
<feature type="chain" id="PRO_5037034593" description="MD-2-related lipid-recognition domain-containing protein" evidence="6">
    <location>
        <begin position="20"/>
        <end position="152"/>
    </location>
</feature>
<feature type="signal peptide" evidence="6">
    <location>
        <begin position="1"/>
        <end position="19"/>
    </location>
</feature>
<dbReference type="SMART" id="SM00737">
    <property type="entry name" value="ML"/>
    <property type="match status" value="1"/>
</dbReference>
<reference evidence="8" key="1">
    <citation type="submission" date="2022-11" db="UniProtKB">
        <authorList>
            <consortium name="EnsemblMetazoa"/>
        </authorList>
    </citation>
    <scope>IDENTIFICATION</scope>
</reference>
<keyword evidence="9" id="KW-1185">Reference proteome</keyword>
<evidence type="ECO:0000256" key="5">
    <source>
        <dbReference type="ARBA" id="ARBA00023157"/>
    </source>
</evidence>
<dbReference type="PANTHER" id="PTHR11306">
    <property type="entry name" value="NIEMANN PICK TYPE C2 PROTEIN NPC2-RELATED"/>
    <property type="match status" value="1"/>
</dbReference>
<evidence type="ECO:0000256" key="6">
    <source>
        <dbReference type="SAM" id="SignalP"/>
    </source>
</evidence>
<dbReference type="GO" id="GO:0032367">
    <property type="term" value="P:intracellular cholesterol transport"/>
    <property type="evidence" value="ECO:0007669"/>
    <property type="project" value="InterPro"/>
</dbReference>
<dbReference type="InterPro" id="IPR003172">
    <property type="entry name" value="ML_dom"/>
</dbReference>
<evidence type="ECO:0000313" key="8">
    <source>
        <dbReference type="EnsemblMetazoa" id="XP_020896830.1"/>
    </source>
</evidence>
<dbReference type="Proteomes" id="UP000887567">
    <property type="component" value="Unplaced"/>
</dbReference>
<keyword evidence="5" id="KW-1015">Disulfide bond</keyword>
<accession>A0A913X0M1</accession>
<dbReference type="PANTHER" id="PTHR11306:SF68">
    <property type="entry name" value="NPC INTRACELLULAR CHOLESTEROL TRANSPORTER 2"/>
    <property type="match status" value="1"/>
</dbReference>
<comment type="similarity">
    <text evidence="2">Belongs to the NPC2 family.</text>
</comment>
<feature type="domain" description="MD-2-related lipid-recognition" evidence="7">
    <location>
        <begin position="24"/>
        <end position="148"/>
    </location>
</feature>